<feature type="region of interest" description="Disordered" evidence="3">
    <location>
        <begin position="305"/>
        <end position="348"/>
    </location>
</feature>
<keyword evidence="1" id="KW-0238">DNA-binding</keyword>
<gene>
    <name evidence="6" type="primary">LOC117367985</name>
</gene>
<dbReference type="InterPro" id="IPR009057">
    <property type="entry name" value="Homeodomain-like_sf"/>
</dbReference>
<dbReference type="Proteomes" id="UP000515159">
    <property type="component" value="Chromosome 10"/>
</dbReference>
<dbReference type="Pfam" id="PF04218">
    <property type="entry name" value="CENP-B_N"/>
    <property type="match status" value="1"/>
</dbReference>
<dbReference type="GO" id="GO:0005634">
    <property type="term" value="C:nucleus"/>
    <property type="evidence" value="ECO:0007669"/>
    <property type="project" value="TreeGrafter"/>
</dbReference>
<dbReference type="Pfam" id="PF03221">
    <property type="entry name" value="HTH_Tnp_Tc5"/>
    <property type="match status" value="1"/>
</dbReference>
<proteinExistence type="predicted"/>
<dbReference type="GeneID" id="117367985"/>
<dbReference type="InterPro" id="IPR050863">
    <property type="entry name" value="CenT-Element_Derived"/>
</dbReference>
<dbReference type="KEGG" id="gsh:117367985"/>
<evidence type="ECO:0000313" key="6">
    <source>
        <dbReference type="RefSeq" id="XP_033817050.1"/>
    </source>
</evidence>
<dbReference type="OrthoDB" id="125347at2759"/>
<feature type="domain" description="HTH CENPB-type" evidence="4">
    <location>
        <begin position="77"/>
        <end position="156"/>
    </location>
</feature>
<keyword evidence="2" id="KW-0539">Nucleus</keyword>
<evidence type="ECO:0000256" key="2">
    <source>
        <dbReference type="ARBA" id="ARBA00023242"/>
    </source>
</evidence>
<name>A0A6P8SE80_GEOSA</name>
<dbReference type="InterPro" id="IPR006600">
    <property type="entry name" value="HTH_CenpB_DNA-bd_dom"/>
</dbReference>
<dbReference type="Gene3D" id="1.10.10.60">
    <property type="entry name" value="Homeodomain-like"/>
    <property type="match status" value="2"/>
</dbReference>
<feature type="compositionally biased region" description="Polar residues" evidence="3">
    <location>
        <begin position="331"/>
        <end position="348"/>
    </location>
</feature>
<dbReference type="AlphaFoldDB" id="A0A6P8SE80"/>
<reference evidence="6" key="1">
    <citation type="submission" date="2025-08" db="UniProtKB">
        <authorList>
            <consortium name="RefSeq"/>
        </authorList>
    </citation>
    <scope>IDENTIFICATION</scope>
</reference>
<dbReference type="SUPFAM" id="SSF46689">
    <property type="entry name" value="Homeodomain-like"/>
    <property type="match status" value="2"/>
</dbReference>
<evidence type="ECO:0000259" key="4">
    <source>
        <dbReference type="PROSITE" id="PS51253"/>
    </source>
</evidence>
<dbReference type="PANTHER" id="PTHR19303">
    <property type="entry name" value="TRANSPOSON"/>
    <property type="match status" value="1"/>
</dbReference>
<dbReference type="PROSITE" id="PS51253">
    <property type="entry name" value="HTH_CENPB"/>
    <property type="match status" value="1"/>
</dbReference>
<dbReference type="InParanoid" id="A0A6P8SE80"/>
<dbReference type="InterPro" id="IPR007889">
    <property type="entry name" value="HTH_Psq"/>
</dbReference>
<dbReference type="PANTHER" id="PTHR19303:SF26">
    <property type="entry name" value="TIGGER TRANSPOSABLE ELEMENT-DERIVED PROTEIN 1"/>
    <property type="match status" value="1"/>
</dbReference>
<sequence length="348" mass="39255">MSQKRKSDASAGDASKKRRTITIEQKVEIIKRSERGETPSFIGKALGYSRSTIGTILKDKVRIMDYVKGYAPMKATVITKQRSGLIIKMEKLLIIWLEDQNQRNIPISLSLVQAKARSLFSDLKAHKENDECDEEFVASRGWFNRFKVRANLHNIKVQGEAASADVRDARVFPEQFKNIIEEGGYTPDQIFNVNETGLFWKKCLKKTYILKEEKSTPGHKALKEENGKLDTPEQKKFMTKELAEAFRLIEAGMAKLEEQDPNTERFTKVYRAVNEDLSCYKTIYNEKKNAPALLPIFKKSYPAKPVVNPHQQTANTGSSEVNPHSPASCPLSPTQDPSSIVANSPSSN</sequence>
<accession>A0A6P8SE80</accession>
<keyword evidence="5" id="KW-1185">Reference proteome</keyword>
<feature type="compositionally biased region" description="Polar residues" evidence="3">
    <location>
        <begin position="309"/>
        <end position="322"/>
    </location>
</feature>
<evidence type="ECO:0000256" key="3">
    <source>
        <dbReference type="SAM" id="MobiDB-lite"/>
    </source>
</evidence>
<dbReference type="GO" id="GO:0003677">
    <property type="term" value="F:DNA binding"/>
    <property type="evidence" value="ECO:0007669"/>
    <property type="project" value="UniProtKB-KW"/>
</dbReference>
<organism evidence="5 6">
    <name type="scientific">Geotrypetes seraphini</name>
    <name type="common">Gaboon caecilian</name>
    <name type="synonym">Caecilia seraphini</name>
    <dbReference type="NCBI Taxonomy" id="260995"/>
    <lineage>
        <taxon>Eukaryota</taxon>
        <taxon>Metazoa</taxon>
        <taxon>Chordata</taxon>
        <taxon>Craniata</taxon>
        <taxon>Vertebrata</taxon>
        <taxon>Euteleostomi</taxon>
        <taxon>Amphibia</taxon>
        <taxon>Gymnophiona</taxon>
        <taxon>Geotrypetes</taxon>
    </lineage>
</organism>
<evidence type="ECO:0000256" key="1">
    <source>
        <dbReference type="ARBA" id="ARBA00023125"/>
    </source>
</evidence>
<dbReference type="RefSeq" id="XP_033817050.1">
    <property type="nucleotide sequence ID" value="XM_033961159.1"/>
</dbReference>
<protein>
    <submittedName>
        <fullName evidence="6">Tigger transposable element-derived protein 1-like</fullName>
    </submittedName>
</protein>
<dbReference type="SMART" id="SM00674">
    <property type="entry name" value="CENPB"/>
    <property type="match status" value="1"/>
</dbReference>
<evidence type="ECO:0000313" key="5">
    <source>
        <dbReference type="Proteomes" id="UP000515159"/>
    </source>
</evidence>